<evidence type="ECO:0000313" key="1">
    <source>
        <dbReference type="EMBL" id="KAI3819102.1"/>
    </source>
</evidence>
<reference evidence="2" key="1">
    <citation type="journal article" date="2022" name="Mol. Ecol. Resour.">
        <title>The genomes of chicory, endive, great burdock and yacon provide insights into Asteraceae palaeo-polyploidization history and plant inulin production.</title>
        <authorList>
            <person name="Fan W."/>
            <person name="Wang S."/>
            <person name="Wang H."/>
            <person name="Wang A."/>
            <person name="Jiang F."/>
            <person name="Liu H."/>
            <person name="Zhao H."/>
            <person name="Xu D."/>
            <person name="Zhang Y."/>
        </authorList>
    </citation>
    <scope>NUCLEOTIDE SEQUENCE [LARGE SCALE GENOMIC DNA]</scope>
    <source>
        <strain evidence="2">cv. Yunnan</strain>
    </source>
</reference>
<dbReference type="EMBL" id="CM042021">
    <property type="protein sequence ID" value="KAI3819102.1"/>
    <property type="molecule type" value="Genomic_DNA"/>
</dbReference>
<keyword evidence="2" id="KW-1185">Reference proteome</keyword>
<sequence length="108" mass="12630">MHAIFLQIYEGATHVNDSHVIHDLSLGPKYPRLHNPFDDTNRNLHGASGTFKYYIKFNLHVKLYVHFRRVPSTASVWFTVEEYMTDYYAYISPTLSDQGLLKIWLLLA</sequence>
<evidence type="ECO:0000313" key="2">
    <source>
        <dbReference type="Proteomes" id="UP001056120"/>
    </source>
</evidence>
<accession>A0ACB9JIL3</accession>
<name>A0ACB9JIL3_9ASTR</name>
<reference evidence="1 2" key="2">
    <citation type="journal article" date="2022" name="Mol. Ecol. Resour.">
        <title>The genomes of chicory, endive, great burdock and yacon provide insights into Asteraceae paleo-polyploidization history and plant inulin production.</title>
        <authorList>
            <person name="Fan W."/>
            <person name="Wang S."/>
            <person name="Wang H."/>
            <person name="Wang A."/>
            <person name="Jiang F."/>
            <person name="Liu H."/>
            <person name="Zhao H."/>
            <person name="Xu D."/>
            <person name="Zhang Y."/>
        </authorList>
    </citation>
    <scope>NUCLEOTIDE SEQUENCE [LARGE SCALE GENOMIC DNA]</scope>
    <source>
        <strain evidence="2">cv. Yunnan</strain>
        <tissue evidence="1">Leaves</tissue>
    </source>
</reference>
<proteinExistence type="predicted"/>
<dbReference type="Proteomes" id="UP001056120">
    <property type="component" value="Linkage Group LG04"/>
</dbReference>
<gene>
    <name evidence="1" type="ORF">L1987_12925</name>
</gene>
<organism evidence="1 2">
    <name type="scientific">Smallanthus sonchifolius</name>
    <dbReference type="NCBI Taxonomy" id="185202"/>
    <lineage>
        <taxon>Eukaryota</taxon>
        <taxon>Viridiplantae</taxon>
        <taxon>Streptophyta</taxon>
        <taxon>Embryophyta</taxon>
        <taxon>Tracheophyta</taxon>
        <taxon>Spermatophyta</taxon>
        <taxon>Magnoliopsida</taxon>
        <taxon>eudicotyledons</taxon>
        <taxon>Gunneridae</taxon>
        <taxon>Pentapetalae</taxon>
        <taxon>asterids</taxon>
        <taxon>campanulids</taxon>
        <taxon>Asterales</taxon>
        <taxon>Asteraceae</taxon>
        <taxon>Asteroideae</taxon>
        <taxon>Heliantheae alliance</taxon>
        <taxon>Millerieae</taxon>
        <taxon>Smallanthus</taxon>
    </lineage>
</organism>
<protein>
    <submittedName>
        <fullName evidence="1">Uncharacterized protein</fullName>
    </submittedName>
</protein>
<comment type="caution">
    <text evidence="1">The sequence shown here is derived from an EMBL/GenBank/DDBJ whole genome shotgun (WGS) entry which is preliminary data.</text>
</comment>